<comment type="catalytic activity">
    <reaction evidence="8 9">
        <text>heme b + (2E,6E)-farnesyl diphosphate + H2O = Fe(II)-heme o + diphosphate</text>
        <dbReference type="Rhea" id="RHEA:28070"/>
        <dbReference type="ChEBI" id="CHEBI:15377"/>
        <dbReference type="ChEBI" id="CHEBI:33019"/>
        <dbReference type="ChEBI" id="CHEBI:60344"/>
        <dbReference type="ChEBI" id="CHEBI:60530"/>
        <dbReference type="ChEBI" id="CHEBI:175763"/>
        <dbReference type="EC" id="2.5.1.141"/>
    </reaction>
</comment>
<feature type="transmembrane region" description="Helical" evidence="9">
    <location>
        <begin position="79"/>
        <end position="99"/>
    </location>
</feature>
<evidence type="ECO:0000256" key="6">
    <source>
        <dbReference type="ARBA" id="ARBA00023133"/>
    </source>
</evidence>
<keyword evidence="6 9" id="KW-0350">Heme biosynthesis</keyword>
<dbReference type="NCBIfam" id="TIGR01473">
    <property type="entry name" value="cyoE_ctaB"/>
    <property type="match status" value="1"/>
</dbReference>
<evidence type="ECO:0000256" key="2">
    <source>
        <dbReference type="ARBA" id="ARBA00022475"/>
    </source>
</evidence>
<proteinExistence type="inferred from homology"/>
<dbReference type="PROSITE" id="PS00943">
    <property type="entry name" value="UBIA"/>
    <property type="match status" value="1"/>
</dbReference>
<dbReference type="InterPro" id="IPR044878">
    <property type="entry name" value="UbiA_sf"/>
</dbReference>
<comment type="subcellular location">
    <subcellularLocation>
        <location evidence="1 9">Cell membrane</location>
        <topology evidence="1 9">Multi-pass membrane protein</topology>
    </subcellularLocation>
</comment>
<comment type="function">
    <text evidence="9">Converts heme B (protoheme IX) to heme O by substitution of the vinyl group on carbon 2 of heme B porphyrin ring with a hydroxyethyl farnesyl side group.</text>
</comment>
<feature type="transmembrane region" description="Helical" evidence="9">
    <location>
        <begin position="228"/>
        <end position="250"/>
    </location>
</feature>
<dbReference type="PANTHER" id="PTHR43448:SF2">
    <property type="entry name" value="PROTOHEME IX FARNESYLTRANSFERASE, MITOCHONDRIAL"/>
    <property type="match status" value="1"/>
</dbReference>
<dbReference type="CDD" id="cd13957">
    <property type="entry name" value="PT_UbiA_Cox10"/>
    <property type="match status" value="1"/>
</dbReference>
<comment type="miscellaneous">
    <text evidence="9">Carbon 2 of the heme B porphyrin ring is defined according to the Fischer nomenclature.</text>
</comment>
<evidence type="ECO:0000256" key="8">
    <source>
        <dbReference type="ARBA" id="ARBA00047690"/>
    </source>
</evidence>
<evidence type="ECO:0000256" key="7">
    <source>
        <dbReference type="ARBA" id="ARBA00023136"/>
    </source>
</evidence>
<dbReference type="PANTHER" id="PTHR43448">
    <property type="entry name" value="PROTOHEME IX FARNESYLTRANSFERASE, MITOCHONDRIAL"/>
    <property type="match status" value="1"/>
</dbReference>
<dbReference type="GO" id="GO:0008495">
    <property type="term" value="F:protoheme IX farnesyltransferase activity"/>
    <property type="evidence" value="ECO:0007669"/>
    <property type="project" value="UniProtKB-UniRule"/>
</dbReference>
<organism evidence="10">
    <name type="scientific">Vibrio sp. HB236076</name>
    <dbReference type="NCBI Taxonomy" id="3232307"/>
    <lineage>
        <taxon>Bacteria</taxon>
        <taxon>Pseudomonadati</taxon>
        <taxon>Pseudomonadota</taxon>
        <taxon>Gammaproteobacteria</taxon>
        <taxon>Vibrionales</taxon>
        <taxon>Vibrionaceae</taxon>
        <taxon>Vibrio</taxon>
    </lineage>
</organism>
<evidence type="ECO:0000313" key="10">
    <source>
        <dbReference type="EMBL" id="XDK25398.1"/>
    </source>
</evidence>
<evidence type="ECO:0000256" key="9">
    <source>
        <dbReference type="HAMAP-Rule" id="MF_00154"/>
    </source>
</evidence>
<dbReference type="InterPro" id="IPR030470">
    <property type="entry name" value="UbiA_prenylTrfase_CS"/>
</dbReference>
<dbReference type="EMBL" id="CP162601">
    <property type="protein sequence ID" value="XDK25398.1"/>
    <property type="molecule type" value="Genomic_DNA"/>
</dbReference>
<keyword evidence="2 9" id="KW-1003">Cell membrane</keyword>
<evidence type="ECO:0000256" key="3">
    <source>
        <dbReference type="ARBA" id="ARBA00022679"/>
    </source>
</evidence>
<dbReference type="InterPro" id="IPR006369">
    <property type="entry name" value="Protohaem_IX_farnesylTrfase"/>
</dbReference>
<comment type="pathway">
    <text evidence="9">Porphyrin-containing compound metabolism; heme O biosynthesis; heme O from protoheme: step 1/1.</text>
</comment>
<name>A0AB39HGB3_9VIBR</name>
<reference evidence="10" key="1">
    <citation type="submission" date="2024-07" db="EMBL/GenBank/DDBJ databases">
        <title>Genome Analysis of a Potential Novel Vibrio Species Secreting pH- and Thermo-stable Alginate Lyase and its Application in Producing Alginate Oligosaccharides.</title>
        <authorList>
            <person name="Huang H."/>
            <person name="Bao K."/>
        </authorList>
    </citation>
    <scope>NUCLEOTIDE SEQUENCE</scope>
    <source>
        <strain evidence="10">HB236076</strain>
    </source>
</reference>
<accession>A0AB39HGB3</accession>
<dbReference type="AlphaFoldDB" id="A0AB39HGB3"/>
<dbReference type="NCBIfam" id="NF003348">
    <property type="entry name" value="PRK04375.1-1"/>
    <property type="match status" value="1"/>
</dbReference>
<evidence type="ECO:0000256" key="5">
    <source>
        <dbReference type="ARBA" id="ARBA00022989"/>
    </source>
</evidence>
<dbReference type="GO" id="GO:0005886">
    <property type="term" value="C:plasma membrane"/>
    <property type="evidence" value="ECO:0007669"/>
    <property type="project" value="UniProtKB-SubCell"/>
</dbReference>
<dbReference type="RefSeq" id="WP_306102137.1">
    <property type="nucleotide sequence ID" value="NZ_CP162601.1"/>
</dbReference>
<feature type="transmembrane region" description="Helical" evidence="9">
    <location>
        <begin position="262"/>
        <end position="282"/>
    </location>
</feature>
<feature type="transmembrane region" description="Helical" evidence="9">
    <location>
        <begin position="202"/>
        <end position="222"/>
    </location>
</feature>
<dbReference type="Gene3D" id="1.10.357.140">
    <property type="entry name" value="UbiA prenyltransferase"/>
    <property type="match status" value="1"/>
</dbReference>
<dbReference type="KEGG" id="vih:AB0763_01750"/>
<evidence type="ECO:0000256" key="1">
    <source>
        <dbReference type="ARBA" id="ARBA00004651"/>
    </source>
</evidence>
<dbReference type="GO" id="GO:0048034">
    <property type="term" value="P:heme O biosynthetic process"/>
    <property type="evidence" value="ECO:0007669"/>
    <property type="project" value="UniProtKB-UniRule"/>
</dbReference>
<keyword evidence="3 9" id="KW-0808">Transferase</keyword>
<sequence length="297" mass="32519">MKDYVMLTKPGIIMGNLIAAGSGLLLAAQGNVDFYVFLMMCLGTSLVVACGCVFNNYIDRDIDLKMERTRNRALPQGRIDARIALLMGTVCGVLGFTALAVATNWLAVGFAALGLLVYVGFYSLKYKRSSVHGTLIGSLSGACPPVIGYVSVSNEFDLGAVILLLTFCFWQIPHSYAIAICRFDDYKAANIPVMPVQRGIKAARTHMMVYIIAFAVAALMLAERGYAGNLYALVISVMSLYWLYITKVGYHTQSQKVWGRKMFVFSVVLITVFSVLISIDYVTPATMQPMSVTMLSQ</sequence>
<feature type="transmembrane region" description="Helical" evidence="9">
    <location>
        <begin position="131"/>
        <end position="152"/>
    </location>
</feature>
<dbReference type="HAMAP" id="MF_00154">
    <property type="entry name" value="CyoE_CtaB"/>
    <property type="match status" value="1"/>
</dbReference>
<keyword evidence="7 9" id="KW-0472">Membrane</keyword>
<comment type="similarity">
    <text evidence="9">Belongs to the UbiA prenyltransferase family. Protoheme IX farnesyltransferase subfamily.</text>
</comment>
<feature type="transmembrane region" description="Helical" evidence="9">
    <location>
        <begin position="12"/>
        <end position="28"/>
    </location>
</feature>
<dbReference type="EC" id="2.5.1.141" evidence="9"/>
<evidence type="ECO:0000256" key="4">
    <source>
        <dbReference type="ARBA" id="ARBA00022692"/>
    </source>
</evidence>
<keyword evidence="5 9" id="KW-1133">Transmembrane helix</keyword>
<keyword evidence="4 9" id="KW-0812">Transmembrane</keyword>
<dbReference type="FunFam" id="1.10.357.140:FF:000001">
    <property type="entry name" value="Protoheme IX farnesyltransferase"/>
    <property type="match status" value="1"/>
</dbReference>
<protein>
    <recommendedName>
        <fullName evidence="9">Protoheme IX farnesyltransferase</fullName>
        <ecNumber evidence="9">2.5.1.141</ecNumber>
    </recommendedName>
    <alternativeName>
        <fullName evidence="9">Heme B farnesyltransferase</fullName>
    </alternativeName>
    <alternativeName>
        <fullName evidence="9">Heme O synthase</fullName>
    </alternativeName>
</protein>
<feature type="transmembrane region" description="Helical" evidence="9">
    <location>
        <begin position="105"/>
        <end position="124"/>
    </location>
</feature>
<dbReference type="Pfam" id="PF01040">
    <property type="entry name" value="UbiA"/>
    <property type="match status" value="1"/>
</dbReference>
<feature type="transmembrane region" description="Helical" evidence="9">
    <location>
        <begin position="34"/>
        <end position="58"/>
    </location>
</feature>
<feature type="transmembrane region" description="Helical" evidence="9">
    <location>
        <begin position="158"/>
        <end position="181"/>
    </location>
</feature>
<dbReference type="InterPro" id="IPR000537">
    <property type="entry name" value="UbiA_prenyltransferase"/>
</dbReference>
<gene>
    <name evidence="9 10" type="primary">cyoE</name>
    <name evidence="10" type="ORF">AB0763_01750</name>
</gene>